<sequence>MTSRRALLAVPALVLSPLAVPAIARANAWAPERPLRVIVPFPAGGSLDTQARIVAERLGPALGQPVVVDNRPGAGGTIAAVEAARAAPDGHTLMFGTNGTHAANAALFPRLAYDPVADFAPVTLVTVFPQIVAVADWPAERSFAGLVAALRARRDPAAYASSGQGSPTHLAGEMVSRALGIPLVHVPYRGQAPALNDLIAGQVQLMFPSVPDVLGQLRAGRVTALAAMAPQRIPQLPGVPTTAELGHTGLVSAIWGALYARAGSPPAAIARLNAEVTRILDQPEVRTRLEEAGFEVRPGPPAALASLQAEETQRLGDLIRSAGIRAE</sequence>
<keyword evidence="4" id="KW-1185">Reference proteome</keyword>
<gene>
    <name evidence="3" type="ORF">CKO45_10310</name>
</gene>
<evidence type="ECO:0000313" key="4">
    <source>
        <dbReference type="Proteomes" id="UP000697995"/>
    </source>
</evidence>
<dbReference type="CDD" id="cd07012">
    <property type="entry name" value="PBP2_Bug_TTT"/>
    <property type="match status" value="1"/>
</dbReference>
<evidence type="ECO:0008006" key="5">
    <source>
        <dbReference type="Google" id="ProtNLM"/>
    </source>
</evidence>
<evidence type="ECO:0000313" key="3">
    <source>
        <dbReference type="EMBL" id="MBK1658625.1"/>
    </source>
</evidence>
<dbReference type="InterPro" id="IPR006311">
    <property type="entry name" value="TAT_signal"/>
</dbReference>
<dbReference type="InterPro" id="IPR005064">
    <property type="entry name" value="BUG"/>
</dbReference>
<comment type="similarity">
    <text evidence="1">Belongs to the UPF0065 (bug) family.</text>
</comment>
<accession>A0ABS1CWB4</accession>
<dbReference type="InterPro" id="IPR042100">
    <property type="entry name" value="Bug_dom1"/>
</dbReference>
<dbReference type="PROSITE" id="PS51318">
    <property type="entry name" value="TAT"/>
    <property type="match status" value="1"/>
</dbReference>
<feature type="chain" id="PRO_5045598167" description="Tripartite-type tricarboxylate transporter, receptor component TctC" evidence="2">
    <location>
        <begin position="22"/>
        <end position="327"/>
    </location>
</feature>
<dbReference type="Gene3D" id="3.40.190.150">
    <property type="entry name" value="Bordetella uptake gene, domain 1"/>
    <property type="match status" value="1"/>
</dbReference>
<dbReference type="SUPFAM" id="SSF53850">
    <property type="entry name" value="Periplasmic binding protein-like II"/>
    <property type="match status" value="1"/>
</dbReference>
<dbReference type="Pfam" id="PF03401">
    <property type="entry name" value="TctC"/>
    <property type="match status" value="1"/>
</dbReference>
<dbReference type="Proteomes" id="UP000697995">
    <property type="component" value="Unassembled WGS sequence"/>
</dbReference>
<reference evidence="3 4" key="1">
    <citation type="journal article" date="2020" name="Microorganisms">
        <title>Osmotic Adaptation and Compatible Solute Biosynthesis of Phototrophic Bacteria as Revealed from Genome Analyses.</title>
        <authorList>
            <person name="Imhoff J.F."/>
            <person name="Rahn T."/>
            <person name="Kunzel S."/>
            <person name="Keller A."/>
            <person name="Neulinger S.C."/>
        </authorList>
    </citation>
    <scope>NUCLEOTIDE SEQUENCE [LARGE SCALE GENOMIC DNA]</scope>
    <source>
        <strain evidence="3 4">DSM 15382</strain>
    </source>
</reference>
<dbReference type="RefSeq" id="WP_133220068.1">
    <property type="nucleotide sequence ID" value="NZ_NRSG01000059.1"/>
</dbReference>
<proteinExistence type="inferred from homology"/>
<organism evidence="3 4">
    <name type="scientific">Paracraurococcus ruber</name>
    <dbReference type="NCBI Taxonomy" id="77675"/>
    <lineage>
        <taxon>Bacteria</taxon>
        <taxon>Pseudomonadati</taxon>
        <taxon>Pseudomonadota</taxon>
        <taxon>Alphaproteobacteria</taxon>
        <taxon>Acetobacterales</taxon>
        <taxon>Roseomonadaceae</taxon>
        <taxon>Paracraurococcus</taxon>
    </lineage>
</organism>
<dbReference type="PANTHER" id="PTHR42928:SF5">
    <property type="entry name" value="BLR1237 PROTEIN"/>
    <property type="match status" value="1"/>
</dbReference>
<dbReference type="Gene3D" id="3.40.190.10">
    <property type="entry name" value="Periplasmic binding protein-like II"/>
    <property type="match status" value="1"/>
</dbReference>
<dbReference type="PANTHER" id="PTHR42928">
    <property type="entry name" value="TRICARBOXYLATE-BINDING PROTEIN"/>
    <property type="match status" value="1"/>
</dbReference>
<dbReference type="PIRSF" id="PIRSF017082">
    <property type="entry name" value="YflP"/>
    <property type="match status" value="1"/>
</dbReference>
<feature type="signal peptide" evidence="2">
    <location>
        <begin position="1"/>
        <end position="21"/>
    </location>
</feature>
<keyword evidence="2" id="KW-0732">Signal</keyword>
<evidence type="ECO:0000256" key="2">
    <source>
        <dbReference type="SAM" id="SignalP"/>
    </source>
</evidence>
<protein>
    <recommendedName>
        <fullName evidence="5">Tripartite-type tricarboxylate transporter, receptor component TctC</fullName>
    </recommendedName>
</protein>
<comment type="caution">
    <text evidence="3">The sequence shown here is derived from an EMBL/GenBank/DDBJ whole genome shotgun (WGS) entry which is preliminary data.</text>
</comment>
<evidence type="ECO:0000256" key="1">
    <source>
        <dbReference type="ARBA" id="ARBA00006987"/>
    </source>
</evidence>
<dbReference type="EMBL" id="NRSG01000059">
    <property type="protein sequence ID" value="MBK1658625.1"/>
    <property type="molecule type" value="Genomic_DNA"/>
</dbReference>
<name>A0ABS1CWB4_9PROT</name>